<name>Q1K3E6_DESA6</name>
<dbReference type="AlphaFoldDB" id="Q1K3E6"/>
<dbReference type="PROSITE" id="PS50935">
    <property type="entry name" value="SSB"/>
    <property type="match status" value="1"/>
</dbReference>
<reference evidence="5" key="2">
    <citation type="submission" date="2006-05" db="EMBL/GenBank/DDBJ databases">
        <title>Sequencing of the draft genome and assembly of Desulfuromonas acetoxidans DSM 684.</title>
        <authorList>
            <consortium name="US DOE Joint Genome Institute (JGI-PGF)"/>
            <person name="Copeland A."/>
            <person name="Lucas S."/>
            <person name="Lapidus A."/>
            <person name="Barry K."/>
            <person name="Detter J.C."/>
            <person name="Glavina del Rio T."/>
            <person name="Hammon N."/>
            <person name="Israni S."/>
            <person name="Dalin E."/>
            <person name="Tice H."/>
            <person name="Bruce D."/>
            <person name="Pitluck S."/>
            <person name="Richardson P."/>
        </authorList>
    </citation>
    <scope>NUCLEOTIDE SEQUENCE [LARGE SCALE GENOMIC DNA]</scope>
    <source>
        <strain evidence="5">DSM 684</strain>
    </source>
</reference>
<dbReference type="InterPro" id="IPR012340">
    <property type="entry name" value="NA-bd_OB-fold"/>
</dbReference>
<dbReference type="EMBL" id="AAEW02000002">
    <property type="protein sequence ID" value="EAT17028.1"/>
    <property type="molecule type" value="Genomic_DNA"/>
</dbReference>
<dbReference type="HAMAP" id="MF_00984">
    <property type="entry name" value="SSB"/>
    <property type="match status" value="1"/>
</dbReference>
<dbReference type="PANTHER" id="PTHR10302:SF27">
    <property type="entry name" value="SINGLE-STRANDED DNA-BINDING PROTEIN"/>
    <property type="match status" value="1"/>
</dbReference>
<dbReference type="Pfam" id="PF00436">
    <property type="entry name" value="SSB"/>
    <property type="match status" value="1"/>
</dbReference>
<dbReference type="InterPro" id="IPR011344">
    <property type="entry name" value="ssDNA-bd"/>
</dbReference>
<evidence type="ECO:0000256" key="4">
    <source>
        <dbReference type="SAM" id="MobiDB-lite"/>
    </source>
</evidence>
<evidence type="ECO:0000256" key="3">
    <source>
        <dbReference type="PIRNR" id="PIRNR002070"/>
    </source>
</evidence>
<dbReference type="Gene3D" id="2.40.50.140">
    <property type="entry name" value="Nucleic acid-binding proteins"/>
    <property type="match status" value="1"/>
</dbReference>
<accession>Q1K3E6</accession>
<keyword evidence="2" id="KW-0227">DNA damage</keyword>
<sequence>MSVNKVILVGNLGKDPELRYTPSGAAVVNFSLATSETYKDRDGNRQTKTEWHNIVAWRQLAEICGKYLHKGKQIYIEGALQTRKWQDRDGNDRYTTEIVANQMQMLGRADENGGGGYQSGGQGGYDNTSGQQYGGQPQQSYNNTAAQPQQPQQPQQQRPQQQRPAPVYEEPVFNPDDEIPF</sequence>
<gene>
    <name evidence="5" type="ORF">Dace_2894</name>
</gene>
<reference evidence="5" key="1">
    <citation type="submission" date="2006-05" db="EMBL/GenBank/DDBJ databases">
        <title>Annotation of the draft genome assembly of Desulfuromonas acetoxidans DSM 684.</title>
        <authorList>
            <consortium name="US DOE Joint Genome Institute (JGI-ORNL)"/>
            <person name="Larimer F."/>
            <person name="Land M."/>
            <person name="Hauser L."/>
        </authorList>
    </citation>
    <scope>NUCLEOTIDE SEQUENCE [LARGE SCALE GENOMIC DNA]</scope>
    <source>
        <strain evidence="5">DSM 684</strain>
    </source>
</reference>
<comment type="caution">
    <text evidence="5">The sequence shown here is derived from an EMBL/GenBank/DDBJ whole genome shotgun (WGS) entry which is preliminary data.</text>
</comment>
<comment type="subunit">
    <text evidence="2">Homotetramer.</text>
</comment>
<feature type="short sequence motif" description="Important for interaction with partner proteins" evidence="2">
    <location>
        <begin position="176"/>
        <end position="181"/>
    </location>
</feature>
<organism evidence="5 6">
    <name type="scientific">Desulfuromonas acetoxidans (strain DSM 684 / 11070)</name>
    <dbReference type="NCBI Taxonomy" id="281689"/>
    <lineage>
        <taxon>Bacteria</taxon>
        <taxon>Pseudomonadati</taxon>
        <taxon>Thermodesulfobacteriota</taxon>
        <taxon>Desulfuromonadia</taxon>
        <taxon>Desulfuromonadales</taxon>
        <taxon>Desulfuromonadaceae</taxon>
        <taxon>Desulfuromonas</taxon>
    </lineage>
</organism>
<evidence type="ECO:0000313" key="6">
    <source>
        <dbReference type="Proteomes" id="UP000005695"/>
    </source>
</evidence>
<dbReference type="GO" id="GO:0009295">
    <property type="term" value="C:nucleoid"/>
    <property type="evidence" value="ECO:0007669"/>
    <property type="project" value="TreeGrafter"/>
</dbReference>
<dbReference type="InterPro" id="IPR000424">
    <property type="entry name" value="Primosome_PriB/ssb"/>
</dbReference>
<dbReference type="GO" id="GO:0006260">
    <property type="term" value="P:DNA replication"/>
    <property type="evidence" value="ECO:0007669"/>
    <property type="project" value="UniProtKB-UniRule"/>
</dbReference>
<dbReference type="SUPFAM" id="SSF50249">
    <property type="entry name" value="Nucleic acid-binding proteins"/>
    <property type="match status" value="1"/>
</dbReference>
<evidence type="ECO:0000256" key="2">
    <source>
        <dbReference type="HAMAP-Rule" id="MF_00984"/>
    </source>
</evidence>
<feature type="region of interest" description="Disordered" evidence="4">
    <location>
        <begin position="109"/>
        <end position="181"/>
    </location>
</feature>
<comment type="function">
    <text evidence="2">Plays an important role in DNA replication, recombination and repair. Binds to ssDNA and to an array of partner proteins to recruit them to their sites of action during DNA metabolism.</text>
</comment>
<protein>
    <recommendedName>
        <fullName evidence="2 3">Single-stranded DNA-binding protein</fullName>
        <shortName evidence="2">SSB</shortName>
    </recommendedName>
</protein>
<keyword evidence="1 2" id="KW-0238">DNA-binding</keyword>
<feature type="compositionally biased region" description="Low complexity" evidence="4">
    <location>
        <begin position="129"/>
        <end position="166"/>
    </location>
</feature>
<dbReference type="NCBIfam" id="TIGR00621">
    <property type="entry name" value="ssb"/>
    <property type="match status" value="1"/>
</dbReference>
<dbReference type="PANTHER" id="PTHR10302">
    <property type="entry name" value="SINGLE-STRANDED DNA-BINDING PROTEIN"/>
    <property type="match status" value="1"/>
</dbReference>
<proteinExistence type="inferred from homology"/>
<evidence type="ECO:0000256" key="1">
    <source>
        <dbReference type="ARBA" id="ARBA00023125"/>
    </source>
</evidence>
<keyword evidence="2" id="KW-0233">DNA recombination</keyword>
<feature type="compositionally biased region" description="Gly residues" evidence="4">
    <location>
        <begin position="112"/>
        <end position="124"/>
    </location>
</feature>
<keyword evidence="6" id="KW-1185">Reference proteome</keyword>
<dbReference type="Proteomes" id="UP000005695">
    <property type="component" value="Unassembled WGS sequence"/>
</dbReference>
<keyword evidence="2" id="KW-0234">DNA repair</keyword>
<dbReference type="GO" id="GO:0003697">
    <property type="term" value="F:single-stranded DNA binding"/>
    <property type="evidence" value="ECO:0007669"/>
    <property type="project" value="UniProtKB-UniRule"/>
</dbReference>
<dbReference type="GO" id="GO:0006281">
    <property type="term" value="P:DNA repair"/>
    <property type="evidence" value="ECO:0007669"/>
    <property type="project" value="UniProtKB-UniRule"/>
</dbReference>
<dbReference type="GO" id="GO:0006310">
    <property type="term" value="P:DNA recombination"/>
    <property type="evidence" value="ECO:0007669"/>
    <property type="project" value="UniProtKB-UniRule"/>
</dbReference>
<dbReference type="CDD" id="cd04496">
    <property type="entry name" value="SSB_OBF"/>
    <property type="match status" value="1"/>
</dbReference>
<dbReference type="RefSeq" id="WP_005997914.1">
    <property type="nucleotide sequence ID" value="NZ_AAEW02000002.1"/>
</dbReference>
<dbReference type="PIRSF" id="PIRSF002070">
    <property type="entry name" value="SSB"/>
    <property type="match status" value="1"/>
</dbReference>
<dbReference type="OrthoDB" id="9809878at2"/>
<evidence type="ECO:0000313" key="5">
    <source>
        <dbReference type="EMBL" id="EAT17028.1"/>
    </source>
</evidence>
<keyword evidence="2" id="KW-0235">DNA replication</keyword>
<comment type="caution">
    <text evidence="2">Lacks conserved residue(s) required for the propagation of feature annotation.</text>
</comment>